<dbReference type="GO" id="GO:0016787">
    <property type="term" value="F:hydrolase activity"/>
    <property type="evidence" value="ECO:0007669"/>
    <property type="project" value="UniProtKB-KW"/>
</dbReference>
<keyword evidence="2 5" id="KW-0378">Hydrolase</keyword>
<dbReference type="InterPro" id="IPR029000">
    <property type="entry name" value="Cyclophilin-like_dom_sf"/>
</dbReference>
<keyword evidence="3" id="KW-0067">ATP-binding</keyword>
<dbReference type="InterPro" id="IPR003833">
    <property type="entry name" value="CT_C_D"/>
</dbReference>
<dbReference type="PANTHER" id="PTHR34698:SF2">
    <property type="entry name" value="5-OXOPROLINASE SUBUNIT B"/>
    <property type="match status" value="1"/>
</dbReference>
<dbReference type="RefSeq" id="WP_264772697.1">
    <property type="nucleotide sequence ID" value="NZ_JAPDOG010000015.1"/>
</dbReference>
<gene>
    <name evidence="5" type="ORF">OM960_16170</name>
</gene>
<evidence type="ECO:0000259" key="4">
    <source>
        <dbReference type="SMART" id="SM00796"/>
    </source>
</evidence>
<evidence type="ECO:0000313" key="5">
    <source>
        <dbReference type="EMBL" id="MCW3783086.1"/>
    </source>
</evidence>
<dbReference type="Gene3D" id="2.40.100.10">
    <property type="entry name" value="Cyclophilin-like"/>
    <property type="match status" value="1"/>
</dbReference>
<reference evidence="5 6" key="1">
    <citation type="submission" date="2022-10" db="EMBL/GenBank/DDBJ databases">
        <title>Defluviimonas sp. CAU 1641 isolated from mud.</title>
        <authorList>
            <person name="Kim W."/>
        </authorList>
    </citation>
    <scope>NUCLEOTIDE SEQUENCE [LARGE SCALE GENOMIC DNA]</scope>
    <source>
        <strain evidence="5 6">CAU 1641</strain>
    </source>
</reference>
<accession>A0ABT3J5Z4</accession>
<evidence type="ECO:0000313" key="6">
    <source>
        <dbReference type="Proteomes" id="UP001207582"/>
    </source>
</evidence>
<evidence type="ECO:0000256" key="1">
    <source>
        <dbReference type="ARBA" id="ARBA00022741"/>
    </source>
</evidence>
<dbReference type="SMART" id="SM00796">
    <property type="entry name" value="AHS1"/>
    <property type="match status" value="1"/>
</dbReference>
<dbReference type="Pfam" id="PF02682">
    <property type="entry name" value="CT_C_D"/>
    <property type="match status" value="1"/>
</dbReference>
<proteinExistence type="predicted"/>
<dbReference type="SUPFAM" id="SSF50891">
    <property type="entry name" value="Cyclophilin-like"/>
    <property type="match status" value="1"/>
</dbReference>
<evidence type="ECO:0000256" key="2">
    <source>
        <dbReference type="ARBA" id="ARBA00022801"/>
    </source>
</evidence>
<dbReference type="Gene3D" id="3.30.1360.40">
    <property type="match status" value="1"/>
</dbReference>
<evidence type="ECO:0000256" key="3">
    <source>
        <dbReference type="ARBA" id="ARBA00022840"/>
    </source>
</evidence>
<protein>
    <submittedName>
        <fullName evidence="5">Allophanate hydrolase subunit 1</fullName>
    </submittedName>
</protein>
<dbReference type="EMBL" id="JAPDOG010000015">
    <property type="protein sequence ID" value="MCW3783086.1"/>
    <property type="molecule type" value="Genomic_DNA"/>
</dbReference>
<feature type="domain" description="Carboxyltransferase" evidence="4">
    <location>
        <begin position="16"/>
        <end position="220"/>
    </location>
</feature>
<keyword evidence="1" id="KW-0547">Nucleotide-binding</keyword>
<keyword evidence="6" id="KW-1185">Reference proteome</keyword>
<dbReference type="PANTHER" id="PTHR34698">
    <property type="entry name" value="5-OXOPROLINASE SUBUNIT B"/>
    <property type="match status" value="1"/>
</dbReference>
<sequence>MPDAETAIRPEDAAYPRLATMGLTGLLVSFAGRLDERANRAAVAFRSAVEAEGWADVEETAASLASVFLRFDPFETDLAAIETRLRALLDSRDWYAVGLPTGRRLWRIPTVFGGEYGPQLAEAAALAGRTSEEAVAELTAAPVRVLTIGFAPGLPYMGTLPAQWDIPRQTGVTPRIPAGALVIAVRQLIVFPTATPTGWRHVGQTGFRGFRPEAAEPFPLRSGDEVRFVPIAAEELADLRAANPDNGGAVAEPIP</sequence>
<dbReference type="Proteomes" id="UP001207582">
    <property type="component" value="Unassembled WGS sequence"/>
</dbReference>
<organism evidence="5 6">
    <name type="scientific">Defluviimonas salinarum</name>
    <dbReference type="NCBI Taxonomy" id="2992147"/>
    <lineage>
        <taxon>Bacteria</taxon>
        <taxon>Pseudomonadati</taxon>
        <taxon>Pseudomonadota</taxon>
        <taxon>Alphaproteobacteria</taxon>
        <taxon>Rhodobacterales</taxon>
        <taxon>Paracoccaceae</taxon>
        <taxon>Albidovulum</taxon>
    </lineage>
</organism>
<dbReference type="InterPro" id="IPR010016">
    <property type="entry name" value="PxpB"/>
</dbReference>
<name>A0ABT3J5Z4_9RHOB</name>
<dbReference type="SUPFAM" id="SSF160467">
    <property type="entry name" value="PH0987 N-terminal domain-like"/>
    <property type="match status" value="1"/>
</dbReference>
<comment type="caution">
    <text evidence="5">The sequence shown here is derived from an EMBL/GenBank/DDBJ whole genome shotgun (WGS) entry which is preliminary data.</text>
</comment>